<organism evidence="2 3">
    <name type="scientific">Leadbettera azotonutricia (strain ATCC BAA-888 / DSM 13862 / ZAS-9)</name>
    <name type="common">Treponema azotonutricium</name>
    <dbReference type="NCBI Taxonomy" id="545695"/>
    <lineage>
        <taxon>Bacteria</taxon>
        <taxon>Pseudomonadati</taxon>
        <taxon>Spirochaetota</taxon>
        <taxon>Spirochaetia</taxon>
        <taxon>Spirochaetales</taxon>
        <taxon>Breznakiellaceae</taxon>
        <taxon>Leadbettera</taxon>
    </lineage>
</organism>
<dbReference type="Proteomes" id="UP000009222">
    <property type="component" value="Chromosome"/>
</dbReference>
<name>F5YE43_LEAAZ</name>
<dbReference type="eggNOG" id="COG2761">
    <property type="taxonomic scope" value="Bacteria"/>
</dbReference>
<proteinExistence type="predicted"/>
<accession>F5YE43</accession>
<dbReference type="Gene3D" id="3.40.30.10">
    <property type="entry name" value="Glutaredoxin"/>
    <property type="match status" value="1"/>
</dbReference>
<dbReference type="InterPro" id="IPR036249">
    <property type="entry name" value="Thioredoxin-like_sf"/>
</dbReference>
<dbReference type="AlphaFoldDB" id="F5YE43"/>
<dbReference type="STRING" id="545695.TREAZ_0285"/>
<reference evidence="3" key="1">
    <citation type="submission" date="2009-12" db="EMBL/GenBank/DDBJ databases">
        <title>Complete sequence of Treponema azotonutricium strain ZAS-9.</title>
        <authorList>
            <person name="Tetu S.G."/>
            <person name="Matson E."/>
            <person name="Ren Q."/>
            <person name="Seshadri R."/>
            <person name="Elbourne L."/>
            <person name="Hassan K.A."/>
            <person name="Durkin A."/>
            <person name="Radune D."/>
            <person name="Mohamoud Y."/>
            <person name="Shay R."/>
            <person name="Jin S."/>
            <person name="Zhang X."/>
            <person name="Lucey K."/>
            <person name="Ballor N.R."/>
            <person name="Ottesen E."/>
            <person name="Rosenthal R."/>
            <person name="Allen A."/>
            <person name="Leadbetter J.R."/>
            <person name="Paulsen I.T."/>
        </authorList>
    </citation>
    <scope>NUCLEOTIDE SEQUENCE [LARGE SCALE GENOMIC DNA]</scope>
    <source>
        <strain evidence="3">ATCC BAA-888 / DSM 13862 / ZAS-9</strain>
    </source>
</reference>
<keyword evidence="3" id="KW-1185">Reference proteome</keyword>
<dbReference type="EMBL" id="CP001841">
    <property type="protein sequence ID" value="AEF80443.1"/>
    <property type="molecule type" value="Genomic_DNA"/>
</dbReference>
<dbReference type="Pfam" id="PF01323">
    <property type="entry name" value="DSBA"/>
    <property type="match status" value="1"/>
</dbReference>
<dbReference type="GO" id="GO:0016491">
    <property type="term" value="F:oxidoreductase activity"/>
    <property type="evidence" value="ECO:0007669"/>
    <property type="project" value="InterPro"/>
</dbReference>
<gene>
    <name evidence="2" type="ordered locus">TREAZ_0285</name>
</gene>
<dbReference type="SUPFAM" id="SSF52833">
    <property type="entry name" value="Thioredoxin-like"/>
    <property type="match status" value="1"/>
</dbReference>
<evidence type="ECO:0000313" key="2">
    <source>
        <dbReference type="EMBL" id="AEF80443.1"/>
    </source>
</evidence>
<dbReference type="InParanoid" id="F5YE43"/>
<reference evidence="2 3" key="2">
    <citation type="journal article" date="2011" name="ISME J.">
        <title>RNA-seq reveals cooperative metabolic interactions between two termite-gut spirochete species in co-culture.</title>
        <authorList>
            <person name="Rosenthal A.Z."/>
            <person name="Matson E.G."/>
            <person name="Eldar A."/>
            <person name="Leadbetter J.R."/>
        </authorList>
    </citation>
    <scope>NUCLEOTIDE SEQUENCE [LARGE SCALE GENOMIC DNA]</scope>
    <source>
        <strain evidence="3">ATCC BAA-888 / DSM 13862 / ZAS-9</strain>
    </source>
</reference>
<dbReference type="HOGENOM" id="CLU_069253_2_0_12"/>
<dbReference type="RefSeq" id="WP_015711646.1">
    <property type="nucleotide sequence ID" value="NC_015577.1"/>
</dbReference>
<sequence>MSKFQIFYDYECPFCKRGYETLTELLPNYKGIEIEWRPVESHPRPEDHPPHTDLCVQSYYVAQELGADMKAFFAAMFQAVAAERQDVEKPEVLAAILKNVLDSPKFLAILKSGKYAPKVEENNDLAYEKKGVWYVPAFRALETASGGTLPVLDAKGGVGVNREEVREFLDKLTGK</sequence>
<evidence type="ECO:0000259" key="1">
    <source>
        <dbReference type="Pfam" id="PF01323"/>
    </source>
</evidence>
<dbReference type="InterPro" id="IPR001853">
    <property type="entry name" value="DSBA-like_thioredoxin_dom"/>
</dbReference>
<dbReference type="OrthoDB" id="117402at2"/>
<feature type="domain" description="DSBA-like thioredoxin" evidence="1">
    <location>
        <begin position="5"/>
        <end position="129"/>
    </location>
</feature>
<dbReference type="KEGG" id="taz:TREAZ_0285"/>
<evidence type="ECO:0000313" key="3">
    <source>
        <dbReference type="Proteomes" id="UP000009222"/>
    </source>
</evidence>
<protein>
    <submittedName>
        <fullName evidence="2">Putative dsba oxidoreductase</fullName>
    </submittedName>
</protein>